<feature type="signal peptide" evidence="3">
    <location>
        <begin position="1"/>
        <end position="23"/>
    </location>
</feature>
<name>A0ABS6YHX7_9ACTN</name>
<reference evidence="4 5" key="1">
    <citation type="submission" date="2019-11" db="EMBL/GenBank/DDBJ databases">
        <authorList>
            <person name="Ay H."/>
        </authorList>
    </citation>
    <scope>NUCLEOTIDE SEQUENCE [LARGE SCALE GENOMIC DNA]</scope>
    <source>
        <strain evidence="4 5">BG9H</strain>
    </source>
</reference>
<evidence type="ECO:0000256" key="3">
    <source>
        <dbReference type="SAM" id="SignalP"/>
    </source>
</evidence>
<keyword evidence="2" id="KW-0472">Membrane</keyword>
<sequence>MAAAAATAVIAPMALLSAPAAFATEGTAPALAETAEPTKKPSPEKPAGPEDPEEPGEPGPEPTDDETTDESQHPDDDEEEPEPADCPVDKGTGVDLDSELELELTGLPRKVVAGSGWHPFELTATNPTDEAFGEVKWSAAVENDSESDDTKDWLSDYADLQFLDPGTGTWTSLDGDPDGGLAFGVIELGAEESVDIKLRLDISAKAPAGAGYALGLGGYVDSELDCVHNSSTKFPLTILKPGSENKHPGAPKPKKPTKKPSVVTQPQGAAKDLPVTDSLAETGSSSALPAIGLVGGAAVVVGAGAVFVVRRRKTDTADHSAG</sequence>
<organism evidence="4 5">
    <name type="scientific">Streptomyces anatolicus</name>
    <dbReference type="NCBI Taxonomy" id="2675858"/>
    <lineage>
        <taxon>Bacteria</taxon>
        <taxon>Bacillati</taxon>
        <taxon>Actinomycetota</taxon>
        <taxon>Actinomycetes</taxon>
        <taxon>Kitasatosporales</taxon>
        <taxon>Streptomycetaceae</taxon>
        <taxon>Streptomyces</taxon>
    </lineage>
</organism>
<evidence type="ECO:0000256" key="1">
    <source>
        <dbReference type="SAM" id="MobiDB-lite"/>
    </source>
</evidence>
<comment type="caution">
    <text evidence="4">The sequence shown here is derived from an EMBL/GenBank/DDBJ whole genome shotgun (WGS) entry which is preliminary data.</text>
</comment>
<dbReference type="EMBL" id="WMBF01000029">
    <property type="protein sequence ID" value="MBW5421021.1"/>
    <property type="molecule type" value="Genomic_DNA"/>
</dbReference>
<dbReference type="Proteomes" id="UP001197114">
    <property type="component" value="Unassembled WGS sequence"/>
</dbReference>
<evidence type="ECO:0000313" key="4">
    <source>
        <dbReference type="EMBL" id="MBW5421021.1"/>
    </source>
</evidence>
<gene>
    <name evidence="4" type="ORF">GKQ77_05490</name>
</gene>
<keyword evidence="2" id="KW-1133">Transmembrane helix</keyword>
<feature type="transmembrane region" description="Helical" evidence="2">
    <location>
        <begin position="287"/>
        <end position="309"/>
    </location>
</feature>
<feature type="region of interest" description="Disordered" evidence="1">
    <location>
        <begin position="27"/>
        <end position="101"/>
    </location>
</feature>
<evidence type="ECO:0000256" key="2">
    <source>
        <dbReference type="SAM" id="Phobius"/>
    </source>
</evidence>
<keyword evidence="3" id="KW-0732">Signal</keyword>
<feature type="compositionally biased region" description="Acidic residues" evidence="1">
    <location>
        <begin position="50"/>
        <end position="83"/>
    </location>
</feature>
<protein>
    <submittedName>
        <fullName evidence="4">LPXTG cell wall anchor domain-containing protein</fullName>
    </submittedName>
</protein>
<keyword evidence="2" id="KW-0812">Transmembrane</keyword>
<keyword evidence="5" id="KW-1185">Reference proteome</keyword>
<feature type="region of interest" description="Disordered" evidence="1">
    <location>
        <begin position="237"/>
        <end position="275"/>
    </location>
</feature>
<feature type="chain" id="PRO_5046347679" evidence="3">
    <location>
        <begin position="24"/>
        <end position="322"/>
    </location>
</feature>
<accession>A0ABS6YHX7</accession>
<evidence type="ECO:0000313" key="5">
    <source>
        <dbReference type="Proteomes" id="UP001197114"/>
    </source>
</evidence>
<proteinExistence type="predicted"/>
<dbReference type="NCBIfam" id="TIGR01167">
    <property type="entry name" value="LPXTG_anchor"/>
    <property type="match status" value="1"/>
</dbReference>
<dbReference type="NCBIfam" id="NF041528">
    <property type="entry name" value="strep_LAETG"/>
    <property type="match status" value="1"/>
</dbReference>